<comment type="caution">
    <text evidence="1">The sequence shown here is derived from an EMBL/GenBank/DDBJ whole genome shotgun (WGS) entry which is preliminary data.</text>
</comment>
<protein>
    <submittedName>
        <fullName evidence="1">Uncharacterized protein</fullName>
    </submittedName>
</protein>
<name>A0AAP0P926_9MAGN</name>
<dbReference type="Proteomes" id="UP001420932">
    <property type="component" value="Unassembled WGS sequence"/>
</dbReference>
<sequence>MSMPRHRPVTATSPNRLNKLSATAACRHRELLDRVVLGRSYKIDGSNSLAYTLQDHSHETHIPLYIQEAAGTSGFSSLLLAVPPYELPALSKGYLFPSDYKLVRPPSVALSVGDWFFDRVGVKKLHEGTSRRHIYGQVKIHDVLAIPAQMQPSISSTPLVGEVKVWWRTTEVSMGNNSYLKSIKFRTIGQRTKDSIAVHGSVYTRDEVCLGCGRHGH</sequence>
<dbReference type="EMBL" id="JBBNAF010000006">
    <property type="protein sequence ID" value="KAK9134559.1"/>
    <property type="molecule type" value="Genomic_DNA"/>
</dbReference>
<evidence type="ECO:0000313" key="2">
    <source>
        <dbReference type="Proteomes" id="UP001420932"/>
    </source>
</evidence>
<keyword evidence="2" id="KW-1185">Reference proteome</keyword>
<accession>A0AAP0P926</accession>
<evidence type="ECO:0000313" key="1">
    <source>
        <dbReference type="EMBL" id="KAK9134559.1"/>
    </source>
</evidence>
<dbReference type="AlphaFoldDB" id="A0AAP0P926"/>
<gene>
    <name evidence="1" type="ORF">Syun_013889</name>
</gene>
<proteinExistence type="predicted"/>
<organism evidence="1 2">
    <name type="scientific">Stephania yunnanensis</name>
    <dbReference type="NCBI Taxonomy" id="152371"/>
    <lineage>
        <taxon>Eukaryota</taxon>
        <taxon>Viridiplantae</taxon>
        <taxon>Streptophyta</taxon>
        <taxon>Embryophyta</taxon>
        <taxon>Tracheophyta</taxon>
        <taxon>Spermatophyta</taxon>
        <taxon>Magnoliopsida</taxon>
        <taxon>Ranunculales</taxon>
        <taxon>Menispermaceae</taxon>
        <taxon>Menispermoideae</taxon>
        <taxon>Cissampelideae</taxon>
        <taxon>Stephania</taxon>
    </lineage>
</organism>
<reference evidence="1 2" key="1">
    <citation type="submission" date="2024-01" db="EMBL/GenBank/DDBJ databases">
        <title>Genome assemblies of Stephania.</title>
        <authorList>
            <person name="Yang L."/>
        </authorList>
    </citation>
    <scope>NUCLEOTIDE SEQUENCE [LARGE SCALE GENOMIC DNA]</scope>
    <source>
        <strain evidence="1">YNDBR</strain>
        <tissue evidence="1">Leaf</tissue>
    </source>
</reference>